<dbReference type="InterPro" id="IPR043128">
    <property type="entry name" value="Rev_trsase/Diguanyl_cyclase"/>
</dbReference>
<dbReference type="InterPro" id="IPR051320">
    <property type="entry name" value="Viral_Replic_Matur_Polypro"/>
</dbReference>
<dbReference type="OrthoDB" id="1002013at2759"/>
<name>A0A9Q0QPF7_9MAGN</name>
<organism evidence="1 2">
    <name type="scientific">Protea cynaroides</name>
    <dbReference type="NCBI Taxonomy" id="273540"/>
    <lineage>
        <taxon>Eukaryota</taxon>
        <taxon>Viridiplantae</taxon>
        <taxon>Streptophyta</taxon>
        <taxon>Embryophyta</taxon>
        <taxon>Tracheophyta</taxon>
        <taxon>Spermatophyta</taxon>
        <taxon>Magnoliopsida</taxon>
        <taxon>Proteales</taxon>
        <taxon>Proteaceae</taxon>
        <taxon>Protea</taxon>
    </lineage>
</organism>
<gene>
    <name evidence="1" type="ORF">NE237_018867</name>
</gene>
<keyword evidence="2" id="KW-1185">Reference proteome</keyword>
<dbReference type="EMBL" id="JAMYWD010000007">
    <property type="protein sequence ID" value="KAJ4967018.1"/>
    <property type="molecule type" value="Genomic_DNA"/>
</dbReference>
<dbReference type="Proteomes" id="UP001141806">
    <property type="component" value="Unassembled WGS sequence"/>
</dbReference>
<accession>A0A9Q0QPF7</accession>
<dbReference type="Gene3D" id="3.30.70.270">
    <property type="match status" value="2"/>
</dbReference>
<comment type="caution">
    <text evidence="1">The sequence shown here is derived from an EMBL/GenBank/DDBJ whole genome shotgun (WGS) entry which is preliminary data.</text>
</comment>
<dbReference type="InterPro" id="IPR043502">
    <property type="entry name" value="DNA/RNA_pol_sf"/>
</dbReference>
<dbReference type="AlphaFoldDB" id="A0A9Q0QPF7"/>
<dbReference type="PANTHER" id="PTHR33064">
    <property type="entry name" value="POL PROTEIN"/>
    <property type="match status" value="1"/>
</dbReference>
<sequence length="201" mass="21876">MVVACGVLVNGVGDVSVEWCRKLMGQNLVVDQVWVGGVGFAATGNGGLWLGFNGRWTGGVWCSILDGTGAEVYQHGLGSGRFNEGWKVECGVGVGAVGCDMVDMGNSIVFKVLRDNQLYVKKEKCAFTQEEVMFLGHKVGGGTLAMDDNKVRVIKEWGVPTKVTELRSFLGLVNYYRRFIKGYSARAAPLMDLLKKNTAWQ</sequence>
<evidence type="ECO:0000313" key="1">
    <source>
        <dbReference type="EMBL" id="KAJ4967018.1"/>
    </source>
</evidence>
<evidence type="ECO:0000313" key="2">
    <source>
        <dbReference type="Proteomes" id="UP001141806"/>
    </source>
</evidence>
<dbReference type="SUPFAM" id="SSF56672">
    <property type="entry name" value="DNA/RNA polymerases"/>
    <property type="match status" value="1"/>
</dbReference>
<evidence type="ECO:0008006" key="3">
    <source>
        <dbReference type="Google" id="ProtNLM"/>
    </source>
</evidence>
<reference evidence="1" key="1">
    <citation type="journal article" date="2023" name="Plant J.">
        <title>The genome of the king protea, Protea cynaroides.</title>
        <authorList>
            <person name="Chang J."/>
            <person name="Duong T.A."/>
            <person name="Schoeman C."/>
            <person name="Ma X."/>
            <person name="Roodt D."/>
            <person name="Barker N."/>
            <person name="Li Z."/>
            <person name="Van de Peer Y."/>
            <person name="Mizrachi E."/>
        </authorList>
    </citation>
    <scope>NUCLEOTIDE SEQUENCE</scope>
    <source>
        <tissue evidence="1">Young leaves</tissue>
    </source>
</reference>
<protein>
    <recommendedName>
        <fullName evidence="3">Mitochondrial protein</fullName>
    </recommendedName>
</protein>
<dbReference type="PANTHER" id="PTHR33064:SF37">
    <property type="entry name" value="RIBONUCLEASE H"/>
    <property type="match status" value="1"/>
</dbReference>
<proteinExistence type="predicted"/>